<protein>
    <submittedName>
        <fullName evidence="1">Uncharacterized protein</fullName>
    </submittedName>
</protein>
<comment type="caution">
    <text evidence="1">The sequence shown here is derived from an EMBL/GenBank/DDBJ whole genome shotgun (WGS) entry which is preliminary data.</text>
</comment>
<evidence type="ECO:0000313" key="1">
    <source>
        <dbReference type="EMBL" id="KAH8006429.1"/>
    </source>
</evidence>
<accession>A0ACB8FM43</accession>
<dbReference type="Proteomes" id="UP000827872">
    <property type="component" value="Linkage Group LG06"/>
</dbReference>
<gene>
    <name evidence="1" type="ORF">K3G42_004041</name>
</gene>
<proteinExistence type="predicted"/>
<organism evidence="1 2">
    <name type="scientific">Sphaerodactylus townsendi</name>
    <dbReference type="NCBI Taxonomy" id="933632"/>
    <lineage>
        <taxon>Eukaryota</taxon>
        <taxon>Metazoa</taxon>
        <taxon>Chordata</taxon>
        <taxon>Craniata</taxon>
        <taxon>Vertebrata</taxon>
        <taxon>Euteleostomi</taxon>
        <taxon>Lepidosauria</taxon>
        <taxon>Squamata</taxon>
        <taxon>Bifurcata</taxon>
        <taxon>Gekkota</taxon>
        <taxon>Sphaerodactylidae</taxon>
        <taxon>Sphaerodactylus</taxon>
    </lineage>
</organism>
<evidence type="ECO:0000313" key="2">
    <source>
        <dbReference type="Proteomes" id="UP000827872"/>
    </source>
</evidence>
<keyword evidence="2" id="KW-1185">Reference proteome</keyword>
<reference evidence="1" key="1">
    <citation type="submission" date="2021-08" db="EMBL/GenBank/DDBJ databases">
        <title>The first chromosome-level gecko genome reveals the dynamic sex chromosomes of Neotropical dwarf geckos (Sphaerodactylidae: Sphaerodactylus).</title>
        <authorList>
            <person name="Pinto B.J."/>
            <person name="Keating S.E."/>
            <person name="Gamble T."/>
        </authorList>
    </citation>
    <scope>NUCLEOTIDE SEQUENCE</scope>
    <source>
        <strain evidence="1">TG3544</strain>
    </source>
</reference>
<dbReference type="EMBL" id="CM037619">
    <property type="protein sequence ID" value="KAH8006429.1"/>
    <property type="molecule type" value="Genomic_DNA"/>
</dbReference>
<name>A0ACB8FM43_9SAUR</name>
<sequence length="194" mass="21585">MIRHTHLGEKIYPGRHMWIQLKQRRNAGSPNVTPKVFGDIEGSGKECRERPKIAMSKKDNATPGTTGVGDTGYPHMDGSHFVTARSPERQPRTWSTQNDPPGKKHLPNSYPATKRHLDRDAVPTSRSTEMQPATTVMPSKSTVNISSHATKPRVKCTRQCKTRTLGINLRFRCAETRREAGPVASGYRAVVGQM</sequence>